<dbReference type="HAMAP" id="MF_00985">
    <property type="entry name" value="2am3keto_CoA_ligase"/>
    <property type="match status" value="1"/>
</dbReference>
<comment type="catalytic activity">
    <reaction evidence="7">
        <text>glycine + acetyl-CoA = (2S)-2-amino-3-oxobutanoate + CoA</text>
        <dbReference type="Rhea" id="RHEA:20736"/>
        <dbReference type="ChEBI" id="CHEBI:57287"/>
        <dbReference type="ChEBI" id="CHEBI:57288"/>
        <dbReference type="ChEBI" id="CHEBI:57305"/>
        <dbReference type="ChEBI" id="CHEBI:78948"/>
        <dbReference type="EC" id="2.3.1.29"/>
    </reaction>
</comment>
<dbReference type="GO" id="GO:0008890">
    <property type="term" value="F:glycine C-acetyltransferase activity"/>
    <property type="evidence" value="ECO:0007669"/>
    <property type="project" value="UniProtKB-UniRule"/>
</dbReference>
<reference evidence="9 10" key="1">
    <citation type="submission" date="2020-07" db="EMBL/GenBank/DDBJ databases">
        <title>Sequencing the genomes of 1000 actinobacteria strains.</title>
        <authorList>
            <person name="Klenk H.-P."/>
        </authorList>
    </citation>
    <scope>NUCLEOTIDE SEQUENCE [LARGE SCALE GENOMIC DNA]</scope>
    <source>
        <strain evidence="9 10">DSM 26341</strain>
    </source>
</reference>
<dbReference type="UniPathway" id="UPA00046">
    <property type="reaction ID" value="UER00506"/>
</dbReference>
<comment type="pathway">
    <text evidence="7">Amino-acid degradation; L-threonine degradation via oxydo-reductase pathway; glycine from L-threonine: step 2/2.</text>
</comment>
<dbReference type="InterPro" id="IPR015424">
    <property type="entry name" value="PyrdxlP-dep_Trfase"/>
</dbReference>
<feature type="binding site" description="in other chain" evidence="7">
    <location>
        <begin position="110"/>
        <end position="111"/>
    </location>
    <ligand>
        <name>pyridoxal 5'-phosphate</name>
        <dbReference type="ChEBI" id="CHEBI:597326"/>
        <note>ligand shared between dimeric partners</note>
    </ligand>
</feature>
<comment type="similarity">
    <text evidence="1 7">Belongs to the class-II pyridoxal-phosphate-dependent aminotransferase family.</text>
</comment>
<dbReference type="GO" id="GO:0008710">
    <property type="term" value="F:8-amino-7-oxononanoate synthase activity"/>
    <property type="evidence" value="ECO:0007669"/>
    <property type="project" value="UniProtKB-EC"/>
</dbReference>
<dbReference type="GO" id="GO:0019518">
    <property type="term" value="P:L-threonine catabolic process to glycine"/>
    <property type="evidence" value="ECO:0007669"/>
    <property type="project" value="UniProtKB-UniRule"/>
</dbReference>
<feature type="binding site" description="in other chain" evidence="7">
    <location>
        <begin position="207"/>
        <end position="210"/>
    </location>
    <ligand>
        <name>pyridoxal 5'-phosphate</name>
        <dbReference type="ChEBI" id="CHEBI:597326"/>
        <note>ligand shared between dimeric partners</note>
    </ligand>
</feature>
<dbReference type="InterPro" id="IPR015422">
    <property type="entry name" value="PyrdxlP-dep_Trfase_small"/>
</dbReference>
<dbReference type="PANTHER" id="PTHR13693:SF102">
    <property type="entry name" value="2-AMINO-3-KETOBUTYRATE COENZYME A LIGASE, MITOCHONDRIAL"/>
    <property type="match status" value="1"/>
</dbReference>
<dbReference type="InterPro" id="IPR004839">
    <property type="entry name" value="Aminotransferase_I/II_large"/>
</dbReference>
<dbReference type="AlphaFoldDB" id="A0A7Z0IHE1"/>
<dbReference type="InterPro" id="IPR001917">
    <property type="entry name" value="Aminotrans_II_pyridoxalP_BS"/>
</dbReference>
<feature type="modified residue" description="N6-(pyridoxal phosphate)lysine" evidence="7">
    <location>
        <position position="241"/>
    </location>
</feature>
<feature type="binding site" description="in other chain" evidence="7">
    <location>
        <begin position="238"/>
        <end position="241"/>
    </location>
    <ligand>
        <name>pyridoxal 5'-phosphate</name>
        <dbReference type="ChEBI" id="CHEBI:597326"/>
        <note>ligand shared between dimeric partners</note>
    </ligand>
</feature>
<dbReference type="InterPro" id="IPR050087">
    <property type="entry name" value="AON_synthase_class-II"/>
</dbReference>
<dbReference type="Pfam" id="PF00155">
    <property type="entry name" value="Aminotran_1_2"/>
    <property type="match status" value="1"/>
</dbReference>
<dbReference type="EMBL" id="JACBZP010000001">
    <property type="protein sequence ID" value="NYI67596.1"/>
    <property type="molecule type" value="Genomic_DNA"/>
</dbReference>
<feature type="domain" description="Aminotransferase class I/classII large" evidence="8">
    <location>
        <begin position="41"/>
        <end position="386"/>
    </location>
</feature>
<dbReference type="SUPFAM" id="SSF53383">
    <property type="entry name" value="PLP-dependent transferases"/>
    <property type="match status" value="1"/>
</dbReference>
<dbReference type="PROSITE" id="PS00599">
    <property type="entry name" value="AA_TRANSFER_CLASS_2"/>
    <property type="match status" value="1"/>
</dbReference>
<gene>
    <name evidence="7" type="primary">kbl</name>
    <name evidence="9" type="ORF">BJY26_001902</name>
</gene>
<organism evidence="9 10">
    <name type="scientific">Spelaeicoccus albus</name>
    <dbReference type="NCBI Taxonomy" id="1280376"/>
    <lineage>
        <taxon>Bacteria</taxon>
        <taxon>Bacillati</taxon>
        <taxon>Actinomycetota</taxon>
        <taxon>Actinomycetes</taxon>
        <taxon>Micrococcales</taxon>
        <taxon>Brevibacteriaceae</taxon>
        <taxon>Spelaeicoccus</taxon>
    </lineage>
</organism>
<dbReference type="GO" id="GO:0005829">
    <property type="term" value="C:cytosol"/>
    <property type="evidence" value="ECO:0007669"/>
    <property type="project" value="TreeGrafter"/>
</dbReference>
<feature type="binding site" evidence="7">
    <location>
        <begin position="271"/>
        <end position="272"/>
    </location>
    <ligand>
        <name>pyridoxal 5'-phosphate</name>
        <dbReference type="ChEBI" id="CHEBI:597326"/>
        <note>ligand shared between dimeric partners</note>
    </ligand>
</feature>
<evidence type="ECO:0000313" key="9">
    <source>
        <dbReference type="EMBL" id="NYI67596.1"/>
    </source>
</evidence>
<sequence length="397" mass="42519">MYQNVKASVAAELAEIDAAGLYKHERRLDSPQSATITTAGKDVLNFCANNYLGLADHPDIIAAAHAGLDERGFGMASVRFICGTQTQHTELEHQLADFLGTEDSILFSSCFDANGGVFETLLSADDAVISDALNHASLIDGIRLSKARRLRYSNRDMGELEQCLIDAKDARRRMIVTDGVFSMDGYVAPLADICDLAEKYDALVLVDDSHAVGFVGDGGRGSHEYTGTMGRVDIITGTLGKALGGASGGYIAAPREIVDLLRQRARPYLFSNAVAPAVVAGSIKALELARESTRAREQLTSNTKRFREGMTAAGFEVLPGEHPICAVMFRGDDGARQANEISAAMLERGIYVIAFSYPVVPKGLARIRVQLSAAHSAADVDACIKAFTDARDARAAQ</sequence>
<keyword evidence="10" id="KW-1185">Reference proteome</keyword>
<keyword evidence="4 7" id="KW-0663">Pyridoxal phosphate</keyword>
<dbReference type="InterPro" id="IPR015421">
    <property type="entry name" value="PyrdxlP-dep_Trfase_major"/>
</dbReference>
<dbReference type="Gene3D" id="3.40.640.10">
    <property type="entry name" value="Type I PLP-dependent aspartate aminotransferase-like (Major domain)"/>
    <property type="match status" value="1"/>
</dbReference>
<dbReference type="Proteomes" id="UP000539111">
    <property type="component" value="Unassembled WGS sequence"/>
</dbReference>
<comment type="catalytic activity">
    <reaction evidence="6">
        <text>6-carboxyhexanoyl-[ACP] + L-alanine + H(+) = (8S)-8-amino-7-oxononanoate + holo-[ACP] + CO2</text>
        <dbReference type="Rhea" id="RHEA:42288"/>
        <dbReference type="Rhea" id="RHEA-COMP:9685"/>
        <dbReference type="Rhea" id="RHEA-COMP:9955"/>
        <dbReference type="ChEBI" id="CHEBI:15378"/>
        <dbReference type="ChEBI" id="CHEBI:16526"/>
        <dbReference type="ChEBI" id="CHEBI:57972"/>
        <dbReference type="ChEBI" id="CHEBI:64479"/>
        <dbReference type="ChEBI" id="CHEBI:78846"/>
        <dbReference type="ChEBI" id="CHEBI:149468"/>
        <dbReference type="EC" id="2.3.1.47"/>
    </reaction>
</comment>
<dbReference type="EC" id="2.3.1.29" evidence="7"/>
<dbReference type="CDD" id="cd06454">
    <property type="entry name" value="KBL_like"/>
    <property type="match status" value="1"/>
</dbReference>
<dbReference type="RefSeq" id="WP_179427667.1">
    <property type="nucleotide sequence ID" value="NZ_JACBZP010000001.1"/>
</dbReference>
<feature type="binding site" evidence="7">
    <location>
        <position position="135"/>
    </location>
    <ligand>
        <name>substrate</name>
    </ligand>
</feature>
<comment type="cofactor">
    <cofactor evidence="7">
        <name>pyridoxal 5'-phosphate</name>
        <dbReference type="ChEBI" id="CHEBI:597326"/>
    </cofactor>
    <text evidence="7">Binds 1 pyridoxal phosphate per subunit.</text>
</comment>
<protein>
    <recommendedName>
        <fullName evidence="7">2-amino-3-ketobutyrate coenzyme A ligase</fullName>
        <shortName evidence="7">AKB ligase</shortName>
        <ecNumber evidence="7">2.3.1.29</ecNumber>
    </recommendedName>
    <alternativeName>
        <fullName evidence="7">Glycine acetyltransferase</fullName>
    </alternativeName>
</protein>
<dbReference type="PANTHER" id="PTHR13693">
    <property type="entry name" value="CLASS II AMINOTRANSFERASE/8-AMINO-7-OXONONANOATE SYNTHASE"/>
    <property type="match status" value="1"/>
</dbReference>
<evidence type="ECO:0000256" key="7">
    <source>
        <dbReference type="HAMAP-Rule" id="MF_00985"/>
    </source>
</evidence>
<dbReference type="GO" id="GO:0030170">
    <property type="term" value="F:pyridoxal phosphate binding"/>
    <property type="evidence" value="ECO:0007669"/>
    <property type="project" value="UniProtKB-UniRule"/>
</dbReference>
<dbReference type="Gene3D" id="3.90.1150.10">
    <property type="entry name" value="Aspartate Aminotransferase, domain 1"/>
    <property type="match status" value="1"/>
</dbReference>
<evidence type="ECO:0000256" key="5">
    <source>
        <dbReference type="ARBA" id="ARBA00023315"/>
    </source>
</evidence>
<keyword evidence="5 7" id="KW-0012">Acyltransferase</keyword>
<evidence type="ECO:0000256" key="6">
    <source>
        <dbReference type="ARBA" id="ARBA00047715"/>
    </source>
</evidence>
<evidence type="ECO:0000313" key="10">
    <source>
        <dbReference type="Proteomes" id="UP000539111"/>
    </source>
</evidence>
<evidence type="ECO:0000256" key="4">
    <source>
        <dbReference type="ARBA" id="ARBA00022898"/>
    </source>
</evidence>
<name>A0A7Z0IHE1_9MICO</name>
<feature type="binding site" evidence="7">
    <location>
        <position position="368"/>
    </location>
    <ligand>
        <name>substrate</name>
    </ligand>
</feature>
<dbReference type="NCBIfam" id="TIGR01822">
    <property type="entry name" value="2am3keto_CoA"/>
    <property type="match status" value="1"/>
</dbReference>
<comment type="function">
    <text evidence="7">Catalyzes the cleavage of 2-amino-3-ketobutyrate to glycine and acetyl-CoA.</text>
</comment>
<evidence type="ECO:0000256" key="3">
    <source>
        <dbReference type="ARBA" id="ARBA00022679"/>
    </source>
</evidence>
<feature type="binding site" description="in other chain" evidence="7">
    <location>
        <position position="182"/>
    </location>
    <ligand>
        <name>pyridoxal 5'-phosphate</name>
        <dbReference type="ChEBI" id="CHEBI:597326"/>
        <note>ligand shared between dimeric partners</note>
    </ligand>
</feature>
<comment type="subunit">
    <text evidence="2 7">Homodimer.</text>
</comment>
<comment type="caution">
    <text evidence="9">The sequence shown here is derived from an EMBL/GenBank/DDBJ whole genome shotgun (WGS) entry which is preliminary data.</text>
</comment>
<evidence type="ECO:0000256" key="2">
    <source>
        <dbReference type="ARBA" id="ARBA00011738"/>
    </source>
</evidence>
<evidence type="ECO:0000256" key="1">
    <source>
        <dbReference type="ARBA" id="ARBA00008392"/>
    </source>
</evidence>
<evidence type="ECO:0000259" key="8">
    <source>
        <dbReference type="Pfam" id="PF00155"/>
    </source>
</evidence>
<keyword evidence="3 7" id="KW-0808">Transferase</keyword>
<dbReference type="FunFam" id="3.40.640.10:FF:000006">
    <property type="entry name" value="5-aminolevulinate synthase, mitochondrial"/>
    <property type="match status" value="1"/>
</dbReference>
<dbReference type="InterPro" id="IPR011282">
    <property type="entry name" value="2am3keto_CoA_ligase"/>
</dbReference>
<dbReference type="NCBIfam" id="NF005394">
    <property type="entry name" value="PRK06939.1"/>
    <property type="match status" value="1"/>
</dbReference>
<proteinExistence type="inferred from homology"/>
<accession>A0A7Z0IHE1</accession>